<protein>
    <submittedName>
        <fullName evidence="1">Uncharacterized protein</fullName>
    </submittedName>
</protein>
<dbReference type="PATRIC" id="fig|935198.13.peg.2242"/>
<evidence type="ECO:0000313" key="1">
    <source>
        <dbReference type="EMBL" id="ACD24195.1"/>
    </source>
</evidence>
<organism evidence="1">
    <name type="scientific">Clostridium botulinum (strain Eklund 17B / Type B)</name>
    <dbReference type="NCBI Taxonomy" id="935198"/>
    <lineage>
        <taxon>Bacteria</taxon>
        <taxon>Bacillati</taxon>
        <taxon>Bacillota</taxon>
        <taxon>Clostridia</taxon>
        <taxon>Eubacteriales</taxon>
        <taxon>Clostridiaceae</taxon>
        <taxon>Clostridium</taxon>
    </lineage>
</organism>
<accession>U4PLT0</accession>
<proteinExistence type="predicted"/>
<sequence>MITEKIENDDLTKRLIEIFRKVEPTKEEMLLSLGIAYMAGMEKGKRVN</sequence>
<accession>B2TRZ4</accession>
<dbReference type="EMBL" id="CP001056">
    <property type="protein sequence ID" value="ACD24195.1"/>
    <property type="molecule type" value="Genomic_DNA"/>
</dbReference>
<reference evidence="1" key="1">
    <citation type="submission" date="2009-06" db="EMBL/GenBank/DDBJ databases">
        <authorList>
            <consortium name="US DOE Joint Genome Institute (JGI-PGF)"/>
            <person name="Lucas S."/>
            <person name="Copeland A."/>
            <person name="Lapidus A."/>
            <person name="Glavina del Rio T."/>
            <person name="Dalin E."/>
            <person name="Tice H."/>
            <person name="Bruce D."/>
            <person name="Goodwin L."/>
            <person name="Pitluck S."/>
            <person name="Kyrpides N."/>
            <person name="Mavromatis K."/>
            <person name="Ivanova N."/>
            <person name="Saunders E."/>
            <person name="Brettin T."/>
            <person name="Detter J.C."/>
            <person name="Han C."/>
            <person name="Larimer F."/>
            <person name="Land M."/>
            <person name="Hauser L."/>
            <person name="Markowitz V."/>
            <person name="Cheng J.-F."/>
            <person name="Hugenholtz P."/>
            <person name="Woyke T."/>
            <person name="Wu D."/>
            <person name="Gronow S."/>
            <person name="Klenk H.-P."/>
            <person name="Eisen J.A."/>
        </authorList>
    </citation>
    <scope>NUCLEOTIDE SEQUENCE</scope>
    <source>
        <strain evidence="1">Eklund 17B</strain>
    </source>
</reference>
<dbReference type="KEGG" id="cbk:CLL_A2286"/>
<gene>
    <name evidence="1" type="ordered locus">CLL_A2286</name>
</gene>
<name>B2TRZ4_CLOBB</name>
<dbReference type="AlphaFoldDB" id="B2TRZ4"/>
<dbReference type="HOGENOM" id="CLU_3151139_0_0_9"/>
<reference evidence="1" key="2">
    <citation type="submission" date="2009-08" db="EMBL/GenBank/DDBJ databases">
        <authorList>
            <person name="Shrivastava S."/>
            <person name="Brinkac L.M."/>
            <person name="Dodson R.J."/>
            <person name="Harkins D.M."/>
            <person name="Durkin A.S."/>
            <person name="Sutton G."/>
        </authorList>
    </citation>
    <scope>NUCLEOTIDE SEQUENCE</scope>
    <source>
        <strain evidence="1">Eklund 17B</strain>
    </source>
</reference>